<organism evidence="2 3">
    <name type="scientific">Candidatus Magnetominusculus xianensis</name>
    <dbReference type="NCBI Taxonomy" id="1748249"/>
    <lineage>
        <taxon>Bacteria</taxon>
        <taxon>Pseudomonadati</taxon>
        <taxon>Nitrospirota</taxon>
        <taxon>Nitrospiria</taxon>
        <taxon>Nitrospirales</taxon>
        <taxon>Nitrospiraceae</taxon>
        <taxon>Candidatus Magnetominusculus</taxon>
    </lineage>
</organism>
<keyword evidence="3" id="KW-1185">Reference proteome</keyword>
<comment type="caution">
    <text evidence="2">The sequence shown here is derived from an EMBL/GenBank/DDBJ whole genome shotgun (WGS) entry which is preliminary data.</text>
</comment>
<protein>
    <recommendedName>
        <fullName evidence="1">DUF5678 domain-containing protein</fullName>
    </recommendedName>
</protein>
<reference evidence="2 3" key="1">
    <citation type="submission" date="2015-11" db="EMBL/GenBank/DDBJ databases">
        <authorList>
            <person name="Lin W."/>
        </authorList>
    </citation>
    <scope>NUCLEOTIDE SEQUENCE [LARGE SCALE GENOMIC DNA]</scope>
    <source>
        <strain evidence="2 3">HCH-1</strain>
    </source>
</reference>
<name>A0ABR5SG30_9BACT</name>
<feature type="domain" description="DUF5678" evidence="1">
    <location>
        <begin position="18"/>
        <end position="61"/>
    </location>
</feature>
<dbReference type="Pfam" id="PF18929">
    <property type="entry name" value="DUF5678"/>
    <property type="match status" value="1"/>
</dbReference>
<accession>A0ABR5SG30</accession>
<evidence type="ECO:0000313" key="2">
    <source>
        <dbReference type="EMBL" id="KWT83999.1"/>
    </source>
</evidence>
<sequence>MEKLLLGEFNYYIEHQDELVKQYNGKYVVIRNSTVIGAYNSKIEAIKTTSEKYELGTFLVQLCEPGTESYTQTFHSRVTFA</sequence>
<dbReference type="Proteomes" id="UP000060487">
    <property type="component" value="Unassembled WGS sequence"/>
</dbReference>
<evidence type="ECO:0000259" key="1">
    <source>
        <dbReference type="Pfam" id="PF18929"/>
    </source>
</evidence>
<dbReference type="EMBL" id="LNQR01000071">
    <property type="protein sequence ID" value="KWT83999.1"/>
    <property type="molecule type" value="Genomic_DNA"/>
</dbReference>
<dbReference type="RefSeq" id="WP_236861677.1">
    <property type="nucleotide sequence ID" value="NZ_LNQR01000071.1"/>
</dbReference>
<evidence type="ECO:0000313" key="3">
    <source>
        <dbReference type="Proteomes" id="UP000060487"/>
    </source>
</evidence>
<dbReference type="InterPro" id="IPR043734">
    <property type="entry name" value="DUF5678"/>
</dbReference>
<proteinExistence type="predicted"/>
<gene>
    <name evidence="2" type="ORF">ASN18_2103</name>
</gene>